<dbReference type="PROSITE" id="PS51257">
    <property type="entry name" value="PROKAR_LIPOPROTEIN"/>
    <property type="match status" value="1"/>
</dbReference>
<sequence>MKKSHCIYVLLSLLLLAACKKWDHNGPLPPGINDKYYLLKKVIHGTRAYTFYFNKKKLLDSVGLDDLKEKGVYRIFRRNNQVDSVVYLANGTPKWYHYNLQYDSAGNLTRFLTGELPPGPFPEPTVLTYHQGLLRSMTTYPQYPPITDRIDSVYYNGQKDIARWVTNMPRSVDLDVKRYTYDNKYNPLYFVDDLLVVLSRSDIAREFILSQHNSTTKYYELFNINVSYQNTYDNRQRLTKKVFTERFAQQPDSLVFQYQY</sequence>
<feature type="signal peptide" evidence="1">
    <location>
        <begin position="1"/>
        <end position="17"/>
    </location>
</feature>
<name>A0A3B7MMI3_9BACT</name>
<keyword evidence="3" id="KW-1185">Reference proteome</keyword>
<evidence type="ECO:0000313" key="3">
    <source>
        <dbReference type="Proteomes" id="UP000263900"/>
    </source>
</evidence>
<proteinExistence type="predicted"/>
<dbReference type="EMBL" id="CP032157">
    <property type="protein sequence ID" value="AXY72825.1"/>
    <property type="molecule type" value="Genomic_DNA"/>
</dbReference>
<feature type="chain" id="PRO_5017656937" description="DUF4595 domain-containing protein" evidence="1">
    <location>
        <begin position="18"/>
        <end position="260"/>
    </location>
</feature>
<keyword evidence="1" id="KW-0732">Signal</keyword>
<dbReference type="KEGG" id="pseg:D3H65_02065"/>
<reference evidence="2 3" key="1">
    <citation type="submission" date="2018-09" db="EMBL/GenBank/DDBJ databases">
        <title>Genome sequencing of strain 6GH32-13.</title>
        <authorList>
            <person name="Weon H.-Y."/>
            <person name="Heo J."/>
            <person name="Kwon S.-W."/>
        </authorList>
    </citation>
    <scope>NUCLEOTIDE SEQUENCE [LARGE SCALE GENOMIC DNA]</scope>
    <source>
        <strain evidence="2 3">5GH32-13</strain>
    </source>
</reference>
<evidence type="ECO:0000313" key="2">
    <source>
        <dbReference type="EMBL" id="AXY72825.1"/>
    </source>
</evidence>
<protein>
    <recommendedName>
        <fullName evidence="4">DUF4595 domain-containing protein</fullName>
    </recommendedName>
</protein>
<evidence type="ECO:0000256" key="1">
    <source>
        <dbReference type="SAM" id="SignalP"/>
    </source>
</evidence>
<accession>A0A3B7MMI3</accession>
<evidence type="ECO:0008006" key="4">
    <source>
        <dbReference type="Google" id="ProtNLM"/>
    </source>
</evidence>
<gene>
    <name evidence="2" type="ORF">D3H65_02065</name>
</gene>
<organism evidence="2 3">
    <name type="scientific">Paraflavitalea soli</name>
    <dbReference type="NCBI Taxonomy" id="2315862"/>
    <lineage>
        <taxon>Bacteria</taxon>
        <taxon>Pseudomonadati</taxon>
        <taxon>Bacteroidota</taxon>
        <taxon>Chitinophagia</taxon>
        <taxon>Chitinophagales</taxon>
        <taxon>Chitinophagaceae</taxon>
        <taxon>Paraflavitalea</taxon>
    </lineage>
</organism>
<dbReference type="AlphaFoldDB" id="A0A3B7MMI3"/>
<dbReference type="RefSeq" id="WP_119048663.1">
    <property type="nucleotide sequence ID" value="NZ_CP032157.1"/>
</dbReference>
<dbReference type="OrthoDB" id="9857670at2"/>
<dbReference type="Proteomes" id="UP000263900">
    <property type="component" value="Chromosome"/>
</dbReference>